<proteinExistence type="predicted"/>
<dbReference type="EMBL" id="CDSF01000082">
    <property type="protein sequence ID" value="CEO98081.1"/>
    <property type="molecule type" value="Genomic_DNA"/>
</dbReference>
<dbReference type="Gene3D" id="3.30.160.60">
    <property type="entry name" value="Classic Zinc Finger"/>
    <property type="match status" value="3"/>
</dbReference>
<dbReference type="PROSITE" id="PS50157">
    <property type="entry name" value="ZINC_FINGER_C2H2_2"/>
    <property type="match status" value="3"/>
</dbReference>
<comment type="subcellular location">
    <subcellularLocation>
        <location evidence="1">Nucleus</location>
    </subcellularLocation>
</comment>
<dbReference type="STRING" id="37360.A0A0G4ISG4"/>
<keyword evidence="10" id="KW-1185">Reference proteome</keyword>
<evidence type="ECO:0000256" key="1">
    <source>
        <dbReference type="ARBA" id="ARBA00004123"/>
    </source>
</evidence>
<reference evidence="9 10" key="1">
    <citation type="submission" date="2015-02" db="EMBL/GenBank/DDBJ databases">
        <authorList>
            <person name="Chooi Y.-H."/>
        </authorList>
    </citation>
    <scope>NUCLEOTIDE SEQUENCE [LARGE SCALE GENOMIC DNA]</scope>
    <source>
        <strain evidence="9">E3</strain>
    </source>
</reference>
<evidence type="ECO:0000256" key="2">
    <source>
        <dbReference type="ARBA" id="ARBA00022723"/>
    </source>
</evidence>
<evidence type="ECO:0000256" key="7">
    <source>
        <dbReference type="PROSITE-ProRule" id="PRU00042"/>
    </source>
</evidence>
<dbReference type="InterPro" id="IPR013087">
    <property type="entry name" value="Znf_C2H2_type"/>
</dbReference>
<feature type="domain" description="C2H2-type" evidence="8">
    <location>
        <begin position="138"/>
        <end position="168"/>
    </location>
</feature>
<dbReference type="GO" id="GO:0000978">
    <property type="term" value="F:RNA polymerase II cis-regulatory region sequence-specific DNA binding"/>
    <property type="evidence" value="ECO:0007669"/>
    <property type="project" value="TreeGrafter"/>
</dbReference>
<keyword evidence="2" id="KW-0479">Metal-binding</keyword>
<dbReference type="SMART" id="SM00355">
    <property type="entry name" value="ZnF_C2H2"/>
    <property type="match status" value="3"/>
</dbReference>
<dbReference type="PANTHER" id="PTHR14003:SF23">
    <property type="entry name" value="ZINC FINGER PROTEIN 143"/>
    <property type="match status" value="1"/>
</dbReference>
<dbReference type="GO" id="GO:0000981">
    <property type="term" value="F:DNA-binding transcription factor activity, RNA polymerase II-specific"/>
    <property type="evidence" value="ECO:0007669"/>
    <property type="project" value="TreeGrafter"/>
</dbReference>
<feature type="domain" description="C2H2-type" evidence="8">
    <location>
        <begin position="110"/>
        <end position="137"/>
    </location>
</feature>
<dbReference type="GO" id="GO:0008270">
    <property type="term" value="F:zinc ion binding"/>
    <property type="evidence" value="ECO:0007669"/>
    <property type="project" value="UniProtKB-KW"/>
</dbReference>
<dbReference type="AlphaFoldDB" id="A0A0G4ISG4"/>
<evidence type="ECO:0000256" key="6">
    <source>
        <dbReference type="ARBA" id="ARBA00023242"/>
    </source>
</evidence>
<evidence type="ECO:0000256" key="5">
    <source>
        <dbReference type="ARBA" id="ARBA00022833"/>
    </source>
</evidence>
<evidence type="ECO:0000313" key="9">
    <source>
        <dbReference type="EMBL" id="CEO98081.1"/>
    </source>
</evidence>
<evidence type="ECO:0000256" key="3">
    <source>
        <dbReference type="ARBA" id="ARBA00022737"/>
    </source>
</evidence>
<dbReference type="SUPFAM" id="SSF57667">
    <property type="entry name" value="beta-beta-alpha zinc fingers"/>
    <property type="match status" value="2"/>
</dbReference>
<dbReference type="Proteomes" id="UP000039324">
    <property type="component" value="Unassembled WGS sequence"/>
</dbReference>
<gene>
    <name evidence="9" type="ORF">PBRA_006195</name>
</gene>
<keyword evidence="3" id="KW-0677">Repeat</keyword>
<sequence length="168" mass="18519">MSLSSQGPHPFLFGHIPFRPLATLTYVPSASLVSTASAFKPVQTKQVPVEPVPVVCPTYSDASPERTMALNCQVPDDAASRLTCHVCLKTFTRAFSLKSHMYLHEQTKPIPCSVCDKTFVTMRHLMNHQRVHTGERPFRCGAAGCDAAYTANSSLKRHMAVCVYRAHS</sequence>
<accession>A0A0G4ISG4</accession>
<protein>
    <recommendedName>
        <fullName evidence="8">C2H2-type domain-containing protein</fullName>
    </recommendedName>
</protein>
<evidence type="ECO:0000256" key="4">
    <source>
        <dbReference type="ARBA" id="ARBA00022771"/>
    </source>
</evidence>
<evidence type="ECO:0000259" key="8">
    <source>
        <dbReference type="PROSITE" id="PS50157"/>
    </source>
</evidence>
<dbReference type="PROSITE" id="PS00028">
    <property type="entry name" value="ZINC_FINGER_C2H2_1"/>
    <property type="match status" value="2"/>
</dbReference>
<dbReference type="PANTHER" id="PTHR14003">
    <property type="entry name" value="TRANSCRIPTIONAL REPRESSOR PROTEIN YY"/>
    <property type="match status" value="1"/>
</dbReference>
<dbReference type="OrthoDB" id="9439903at2759"/>
<keyword evidence="4 7" id="KW-0863">Zinc-finger</keyword>
<dbReference type="GO" id="GO:0005667">
    <property type="term" value="C:transcription regulator complex"/>
    <property type="evidence" value="ECO:0007669"/>
    <property type="project" value="TreeGrafter"/>
</dbReference>
<dbReference type="GO" id="GO:0031519">
    <property type="term" value="C:PcG protein complex"/>
    <property type="evidence" value="ECO:0007669"/>
    <property type="project" value="TreeGrafter"/>
</dbReference>
<dbReference type="GO" id="GO:0000785">
    <property type="term" value="C:chromatin"/>
    <property type="evidence" value="ECO:0007669"/>
    <property type="project" value="TreeGrafter"/>
</dbReference>
<name>A0A0G4ISG4_PLABS</name>
<dbReference type="InterPro" id="IPR036236">
    <property type="entry name" value="Znf_C2H2_sf"/>
</dbReference>
<evidence type="ECO:0000313" key="10">
    <source>
        <dbReference type="Proteomes" id="UP000039324"/>
    </source>
</evidence>
<organism evidence="9 10">
    <name type="scientific">Plasmodiophora brassicae</name>
    <name type="common">Clubroot disease agent</name>
    <dbReference type="NCBI Taxonomy" id="37360"/>
    <lineage>
        <taxon>Eukaryota</taxon>
        <taxon>Sar</taxon>
        <taxon>Rhizaria</taxon>
        <taxon>Endomyxa</taxon>
        <taxon>Phytomyxea</taxon>
        <taxon>Plasmodiophorida</taxon>
        <taxon>Plasmodiophoridae</taxon>
        <taxon>Plasmodiophora</taxon>
    </lineage>
</organism>
<keyword evidence="5" id="KW-0862">Zinc</keyword>
<keyword evidence="6" id="KW-0539">Nucleus</keyword>
<dbReference type="Pfam" id="PF00096">
    <property type="entry name" value="zf-C2H2"/>
    <property type="match status" value="2"/>
</dbReference>
<feature type="domain" description="C2H2-type" evidence="8">
    <location>
        <begin position="82"/>
        <end position="109"/>
    </location>
</feature>
<dbReference type="FunFam" id="3.30.160.60:FF:001498">
    <property type="entry name" value="Zinc finger protein 404"/>
    <property type="match status" value="1"/>
</dbReference>